<keyword evidence="3 5" id="KW-1133">Transmembrane helix</keyword>
<feature type="transmembrane region" description="Helical" evidence="5">
    <location>
        <begin position="90"/>
        <end position="110"/>
    </location>
</feature>
<keyword evidence="2 5" id="KW-0812">Transmembrane</keyword>
<dbReference type="GO" id="GO:0005886">
    <property type="term" value="C:plasma membrane"/>
    <property type="evidence" value="ECO:0007669"/>
    <property type="project" value="TreeGrafter"/>
</dbReference>
<evidence type="ECO:0000256" key="1">
    <source>
        <dbReference type="ARBA" id="ARBA00004141"/>
    </source>
</evidence>
<reference evidence="6 7" key="2">
    <citation type="journal article" date="2012" name="Stand. Genomic Sci.">
        <title>Complete genome sequence of the termite hindgut bacterium Spirochaeta coccoides type strain (SPN1(T)), reclassification in the genus Sphaerochaeta as Sphaerochaeta coccoides comb. nov. and emendations of the family Spirochaetaceae and the genus Sphaerochaeta.</title>
        <authorList>
            <person name="Abt B."/>
            <person name="Han C."/>
            <person name="Scheuner C."/>
            <person name="Lu M."/>
            <person name="Lapidus A."/>
            <person name="Nolan M."/>
            <person name="Lucas S."/>
            <person name="Hammon N."/>
            <person name="Deshpande S."/>
            <person name="Cheng J.F."/>
            <person name="Tapia R."/>
            <person name="Goodwin L.A."/>
            <person name="Pitluck S."/>
            <person name="Liolios K."/>
            <person name="Pagani I."/>
            <person name="Ivanova N."/>
            <person name="Mavromatis K."/>
            <person name="Mikhailova N."/>
            <person name="Huntemann M."/>
            <person name="Pati A."/>
            <person name="Chen A."/>
            <person name="Palaniappan K."/>
            <person name="Land M."/>
            <person name="Hauser L."/>
            <person name="Brambilla E.M."/>
            <person name="Rohde M."/>
            <person name="Spring S."/>
            <person name="Gronow S."/>
            <person name="Goker M."/>
            <person name="Woyke T."/>
            <person name="Bristow J."/>
            <person name="Eisen J.A."/>
            <person name="Markowitz V."/>
            <person name="Hugenholtz P."/>
            <person name="Kyrpides N.C."/>
            <person name="Klenk H.P."/>
            <person name="Detter J.C."/>
        </authorList>
    </citation>
    <scope>NUCLEOTIDE SEQUENCE [LARGE SCALE GENOMIC DNA]</scope>
    <source>
        <strain evidence="7">ATCC BAA-1237 / DSM 17374 / SPN1</strain>
    </source>
</reference>
<dbReference type="CDD" id="cd16914">
    <property type="entry name" value="EcfT"/>
    <property type="match status" value="1"/>
</dbReference>
<dbReference type="EMBL" id="CP002659">
    <property type="protein sequence ID" value="AEC02335.1"/>
    <property type="molecule type" value="Genomic_DNA"/>
</dbReference>
<evidence type="ECO:0000256" key="5">
    <source>
        <dbReference type="SAM" id="Phobius"/>
    </source>
</evidence>
<feature type="transmembrane region" description="Helical" evidence="5">
    <location>
        <begin position="68"/>
        <end position="84"/>
    </location>
</feature>
<dbReference type="InterPro" id="IPR003339">
    <property type="entry name" value="ABC/ECF_trnsptr_transmembrane"/>
</dbReference>
<feature type="transmembrane region" description="Helical" evidence="5">
    <location>
        <begin position="215"/>
        <end position="236"/>
    </location>
</feature>
<sequence>MPESLIFHYRQVPSFIGRLHPLAKLGLLMCLSVILSGASPGMTAFIGFLLVITAFSIRLPILRVARECLFFLVLACAMGLSHWFSSHDLILSVTVAARFLLIVMGGIIMADTTAPDDMARAVGTALSWIPGLKSWRLASTMELTISIIPLIFDVAIQSREARTARGERGWRHPVRRISGYVMTLFVLLLDKMEDMSVALEGRSFEPDTPRPGIKWHFQDTLFFFCSLVVLAGAILYERNICT</sequence>
<accession>F4GKD9</accession>
<comment type="subcellular location">
    <subcellularLocation>
        <location evidence="1">Membrane</location>
        <topology evidence="1">Multi-pass membrane protein</topology>
    </subcellularLocation>
</comment>
<name>F4GKD9_PARC1</name>
<feature type="transmembrane region" description="Helical" evidence="5">
    <location>
        <begin position="44"/>
        <end position="61"/>
    </location>
</feature>
<dbReference type="STRING" id="760011.Spico_1114"/>
<dbReference type="HOGENOM" id="CLU_1179604_0_0_12"/>
<proteinExistence type="predicted"/>
<feature type="transmembrane region" description="Helical" evidence="5">
    <location>
        <begin position="173"/>
        <end position="189"/>
    </location>
</feature>
<reference evidence="7" key="1">
    <citation type="submission" date="2011-04" db="EMBL/GenBank/DDBJ databases">
        <title>The complete genome of Spirochaeta coccoides DSM 17374.</title>
        <authorList>
            <person name="Lucas S."/>
            <person name="Copeland A."/>
            <person name="Lapidus A."/>
            <person name="Bruce D."/>
            <person name="Goodwin L."/>
            <person name="Pitluck S."/>
            <person name="Peters L."/>
            <person name="Kyrpides N."/>
            <person name="Mavromatis K."/>
            <person name="Pagani I."/>
            <person name="Ivanova N."/>
            <person name="Ovchinnikova G."/>
            <person name="Lu M."/>
            <person name="Detter J.C."/>
            <person name="Tapia R."/>
            <person name="Han C."/>
            <person name="Land M."/>
            <person name="Hauser L."/>
            <person name="Markowitz V."/>
            <person name="Cheng J.-F."/>
            <person name="Hugenholtz P."/>
            <person name="Woyke T."/>
            <person name="Wu D."/>
            <person name="Spring S."/>
            <person name="Schroeder M."/>
            <person name="Brambilla E."/>
            <person name="Klenk H.-P."/>
            <person name="Eisen J.A."/>
        </authorList>
    </citation>
    <scope>NUCLEOTIDE SEQUENCE [LARGE SCALE GENOMIC DNA]</scope>
    <source>
        <strain evidence="7">ATCC BAA-1237 / DSM 17374 / SPN1</strain>
    </source>
</reference>
<dbReference type="PANTHER" id="PTHR33514:SF13">
    <property type="entry name" value="PROTEIN ABCI12, CHLOROPLASTIC"/>
    <property type="match status" value="1"/>
</dbReference>
<evidence type="ECO:0000256" key="2">
    <source>
        <dbReference type="ARBA" id="ARBA00022692"/>
    </source>
</evidence>
<dbReference type="Proteomes" id="UP000007939">
    <property type="component" value="Chromosome"/>
</dbReference>
<evidence type="ECO:0000256" key="3">
    <source>
        <dbReference type="ARBA" id="ARBA00022989"/>
    </source>
</evidence>
<dbReference type="KEGG" id="scc:Spico_1114"/>
<evidence type="ECO:0000313" key="7">
    <source>
        <dbReference type="Proteomes" id="UP000007939"/>
    </source>
</evidence>
<dbReference type="Pfam" id="PF02361">
    <property type="entry name" value="CbiQ"/>
    <property type="match status" value="1"/>
</dbReference>
<gene>
    <name evidence="6" type="ordered locus">Spico_1114</name>
</gene>
<organism evidence="6 7">
    <name type="scientific">Parasphaerochaeta coccoides (strain ATCC BAA-1237 / DSM 17374 / SPN1)</name>
    <name type="common">Sphaerochaeta coccoides</name>
    <dbReference type="NCBI Taxonomy" id="760011"/>
    <lineage>
        <taxon>Bacteria</taxon>
        <taxon>Pseudomonadati</taxon>
        <taxon>Spirochaetota</taxon>
        <taxon>Spirochaetia</taxon>
        <taxon>Spirochaetales</taxon>
        <taxon>Sphaerochaetaceae</taxon>
        <taxon>Parasphaerochaeta</taxon>
    </lineage>
</organism>
<evidence type="ECO:0000256" key="4">
    <source>
        <dbReference type="ARBA" id="ARBA00023136"/>
    </source>
</evidence>
<dbReference type="eggNOG" id="COG0619">
    <property type="taxonomic scope" value="Bacteria"/>
</dbReference>
<dbReference type="RefSeq" id="WP_013739730.1">
    <property type="nucleotide sequence ID" value="NC_015436.1"/>
</dbReference>
<dbReference type="AlphaFoldDB" id="F4GKD9"/>
<dbReference type="PANTHER" id="PTHR33514">
    <property type="entry name" value="PROTEIN ABCI12, CHLOROPLASTIC"/>
    <property type="match status" value="1"/>
</dbReference>
<protein>
    <submittedName>
        <fullName evidence="6">Cobalt transport protein</fullName>
    </submittedName>
</protein>
<keyword evidence="4 5" id="KW-0472">Membrane</keyword>
<evidence type="ECO:0000313" key="6">
    <source>
        <dbReference type="EMBL" id="AEC02335.1"/>
    </source>
</evidence>
<keyword evidence="7" id="KW-1185">Reference proteome</keyword>
<dbReference type="OrthoDB" id="370693at2"/>